<dbReference type="InterPro" id="IPR026263">
    <property type="entry name" value="Alkaline_phosphatase_prok"/>
</dbReference>
<evidence type="ECO:0000313" key="7">
    <source>
        <dbReference type="Proteomes" id="UP000184603"/>
    </source>
</evidence>
<dbReference type="GO" id="GO:0004035">
    <property type="term" value="F:alkaline phosphatase activity"/>
    <property type="evidence" value="ECO:0007669"/>
    <property type="project" value="InterPro"/>
</dbReference>
<evidence type="ECO:0000256" key="4">
    <source>
        <dbReference type="PIRSR" id="PIRSR031924-50"/>
    </source>
</evidence>
<dbReference type="PANTHER" id="PTHR10151">
    <property type="entry name" value="ECTONUCLEOTIDE PYROPHOSPHATASE/PHOSPHODIESTERASE"/>
    <property type="match status" value="1"/>
</dbReference>
<dbReference type="EMBL" id="FRFE01000023">
    <property type="protein sequence ID" value="SHO51214.1"/>
    <property type="molecule type" value="Genomic_DNA"/>
</dbReference>
<evidence type="ECO:0000256" key="1">
    <source>
        <dbReference type="ARBA" id="ARBA00022553"/>
    </source>
</evidence>
<dbReference type="Gene3D" id="3.30.1360.150">
    <property type="match status" value="1"/>
</dbReference>
<keyword evidence="3" id="KW-0732">Signal</keyword>
<evidence type="ECO:0000313" key="6">
    <source>
        <dbReference type="EMBL" id="SHO51214.1"/>
    </source>
</evidence>
<dbReference type="PIRSF" id="PIRSF031924">
    <property type="entry name" value="Pi-irrepressible_AP"/>
    <property type="match status" value="1"/>
</dbReference>
<name>A0A1M7YEZ9_9BACT</name>
<proteinExistence type="predicted"/>
<dbReference type="OrthoDB" id="9771966at2"/>
<dbReference type="InterPro" id="IPR017850">
    <property type="entry name" value="Alkaline_phosphatase_core_sf"/>
</dbReference>
<sequence>MDTKAHKHSFIIPIITSVLFLASPAVAMQQPKLVLQITVDALRGDLPTRYYDRLEENGFRYLWEKGTVYVDAHYDHANTETIVGHTILATGAQPSVHGMIGNIWYDRTKGRTVYNIEDDNFTLLTPGAGVDQSAEIDSTQKAAKSDGRSPAAIMVSTLGDELAIHTAGRSKIFGVSVKDRGAVSMAGHAGKAFWFSKASGEFVTSNYYYQQYPDWVDQWNAKKLAFSYSGKSWNLLYTQEEYLFGEADDRPWETDIAGFGRIFPHPYGTADGKYFTTLLTLSPAGDQLTLDFAKALIINEQLGKDDIPDYLSVSFSSTDYVGHIFGPSSLESEDNILQLDRTLADLLTFIDEKVGLEQTLIVLSADHGTPEVPGYLKQMGLDGGFVDPKSWDKKPALASLKKQFGIGKELIVGYNHPYIYLDHQVIEEHQLNLAQVEQSVAEQLLQFEGVAQAISSSALREGNLPNTPVIQSILNNFNPNRSGDVYIVFQPHWFINDFDGLEVSSTHGSPWRYDTYVPIVFSGMQIPAQQIQRRVHPVDIAATLATYLGIKSPSGCAGKPLTEIFVNK</sequence>
<feature type="binding site" evidence="5">
    <location>
        <begin position="178"/>
        <end position="180"/>
    </location>
    <ligand>
        <name>substrate</name>
    </ligand>
</feature>
<dbReference type="AlphaFoldDB" id="A0A1M7YEZ9"/>
<dbReference type="PANTHER" id="PTHR10151:SF120">
    <property type="entry name" value="BIS(5'-ADENOSYL)-TRIPHOSPHATASE"/>
    <property type="match status" value="1"/>
</dbReference>
<protein>
    <submittedName>
        <fullName evidence="6">Type I phosphodiesterase / nucleotide pyrophosphatase</fullName>
    </submittedName>
</protein>
<evidence type="ECO:0000256" key="2">
    <source>
        <dbReference type="ARBA" id="ARBA00022723"/>
    </source>
</evidence>
<dbReference type="CDD" id="cd16016">
    <property type="entry name" value="AP-SPAP"/>
    <property type="match status" value="1"/>
</dbReference>
<keyword evidence="2" id="KW-0479">Metal-binding</keyword>
<dbReference type="Proteomes" id="UP000184603">
    <property type="component" value="Unassembled WGS sequence"/>
</dbReference>
<reference evidence="6 7" key="1">
    <citation type="submission" date="2016-12" db="EMBL/GenBank/DDBJ databases">
        <authorList>
            <person name="Song W.-J."/>
            <person name="Kurnit D.M."/>
        </authorList>
    </citation>
    <scope>NUCLEOTIDE SEQUENCE [LARGE SCALE GENOMIC DNA]</scope>
    <source>
        <strain evidence="6 7">DSM 18488</strain>
    </source>
</reference>
<dbReference type="RefSeq" id="WP_073615337.1">
    <property type="nucleotide sequence ID" value="NZ_FRFE01000023.1"/>
</dbReference>
<dbReference type="STRING" id="1121416.SAMN02745220_03906"/>
<gene>
    <name evidence="6" type="ORF">SAMN02745220_03906</name>
</gene>
<dbReference type="Gene3D" id="3.40.720.10">
    <property type="entry name" value="Alkaline Phosphatase, subunit A"/>
    <property type="match status" value="1"/>
</dbReference>
<evidence type="ECO:0000256" key="3">
    <source>
        <dbReference type="ARBA" id="ARBA00022729"/>
    </source>
</evidence>
<keyword evidence="7" id="KW-1185">Reference proteome</keyword>
<dbReference type="InterPro" id="IPR002591">
    <property type="entry name" value="Phosphodiest/P_Trfase"/>
</dbReference>
<feature type="active site" description="Phosphothreonine intermediate" evidence="4">
    <location>
        <position position="81"/>
    </location>
</feature>
<keyword evidence="1 4" id="KW-0597">Phosphoprotein</keyword>
<dbReference type="GO" id="GO:0046872">
    <property type="term" value="F:metal ion binding"/>
    <property type="evidence" value="ECO:0007669"/>
    <property type="project" value="UniProtKB-KW"/>
</dbReference>
<organism evidence="6 7">
    <name type="scientific">Desulfopila aestuarii DSM 18488</name>
    <dbReference type="NCBI Taxonomy" id="1121416"/>
    <lineage>
        <taxon>Bacteria</taxon>
        <taxon>Pseudomonadati</taxon>
        <taxon>Thermodesulfobacteriota</taxon>
        <taxon>Desulfobulbia</taxon>
        <taxon>Desulfobulbales</taxon>
        <taxon>Desulfocapsaceae</taxon>
        <taxon>Desulfopila</taxon>
    </lineage>
</organism>
<dbReference type="SUPFAM" id="SSF53649">
    <property type="entry name" value="Alkaline phosphatase-like"/>
    <property type="match status" value="1"/>
</dbReference>
<feature type="binding site" evidence="5">
    <location>
        <position position="102"/>
    </location>
    <ligand>
        <name>substrate</name>
    </ligand>
</feature>
<accession>A0A1M7YEZ9</accession>
<evidence type="ECO:0000256" key="5">
    <source>
        <dbReference type="PIRSR" id="PIRSR031924-51"/>
    </source>
</evidence>
<dbReference type="Pfam" id="PF01663">
    <property type="entry name" value="Phosphodiest"/>
    <property type="match status" value="1"/>
</dbReference>